<dbReference type="AlphaFoldDB" id="A0A6C0CS70"/>
<name>A0A6C0CS70_9ZZZZ</name>
<evidence type="ECO:0000313" key="1">
    <source>
        <dbReference type="EMBL" id="QHT06710.1"/>
    </source>
</evidence>
<protein>
    <submittedName>
        <fullName evidence="1">Uncharacterized protein</fullName>
    </submittedName>
</protein>
<proteinExistence type="predicted"/>
<organism evidence="1">
    <name type="scientific">viral metagenome</name>
    <dbReference type="NCBI Taxonomy" id="1070528"/>
    <lineage>
        <taxon>unclassified sequences</taxon>
        <taxon>metagenomes</taxon>
        <taxon>organismal metagenomes</taxon>
    </lineage>
</organism>
<reference evidence="1" key="1">
    <citation type="journal article" date="2020" name="Nature">
        <title>Giant virus diversity and host interactions through global metagenomics.</title>
        <authorList>
            <person name="Schulz F."/>
            <person name="Roux S."/>
            <person name="Paez-Espino D."/>
            <person name="Jungbluth S."/>
            <person name="Walsh D.A."/>
            <person name="Denef V.J."/>
            <person name="McMahon K.D."/>
            <person name="Konstantinidis K.T."/>
            <person name="Eloe-Fadrosh E.A."/>
            <person name="Kyrpides N.C."/>
            <person name="Woyke T."/>
        </authorList>
    </citation>
    <scope>NUCLEOTIDE SEQUENCE</scope>
    <source>
        <strain evidence="1">GVMAG-M-3300021473-15</strain>
    </source>
</reference>
<dbReference type="EMBL" id="MN739474">
    <property type="protein sequence ID" value="QHT06710.1"/>
    <property type="molecule type" value="Genomic_DNA"/>
</dbReference>
<accession>A0A6C0CS70</accession>
<sequence length="224" mass="26270">MSRITDYHLPAEEVPCPQSKFMRVIWDLPEDAIYEVHAYENPVKFDKAIPSSFSQTDRDEHMVHVLSKTKHKTKKINLLNFLSITTFRLQKLILESDLTHHPNLNLFANTHHTFFEIVPSNFNGLNKPKNVHTCHAETVHIGDDANLRAHRRHVMLALPVEKPSDKLYAFLYRLYVHELAHTLANHVRYRPDDHNADFIYCENLLKPLLNVISFEENLRNIIDY</sequence>